<evidence type="ECO:0000313" key="3">
    <source>
        <dbReference type="Proteomes" id="UP000515480"/>
    </source>
</evidence>
<accession>A0A7G7VL99</accession>
<dbReference type="Gene3D" id="1.20.1720.10">
    <property type="entry name" value="Multidrug resistance protein D"/>
    <property type="match status" value="1"/>
</dbReference>
<keyword evidence="1" id="KW-1133">Transmembrane helix</keyword>
<dbReference type="InterPro" id="IPR036259">
    <property type="entry name" value="MFS_trans_sf"/>
</dbReference>
<dbReference type="KEGG" id="stim:H1B31_02755"/>
<protein>
    <submittedName>
        <fullName evidence="2">Uncharacterized protein</fullName>
    </submittedName>
</protein>
<evidence type="ECO:0000313" key="2">
    <source>
        <dbReference type="EMBL" id="QNH54892.1"/>
    </source>
</evidence>
<feature type="transmembrane region" description="Helical" evidence="1">
    <location>
        <begin position="7"/>
        <end position="27"/>
    </location>
</feature>
<feature type="transmembrane region" description="Helical" evidence="1">
    <location>
        <begin position="100"/>
        <end position="120"/>
    </location>
</feature>
<evidence type="ECO:0000256" key="1">
    <source>
        <dbReference type="SAM" id="Phobius"/>
    </source>
</evidence>
<sequence length="140" mass="14194">MDSSSRSISLLVILSAFMAFASLWLLVDGLTGALGLWGIALPMLIVFSTNGIIAACSNAAALSCVPDEVTGSAAALIGALQYGSGMISSVLLAIFSDGTPAAMCIIIAAFVLCAAAMAFLSEPDGASKNFHSTTKIRSKS</sequence>
<proteinExistence type="predicted"/>
<dbReference type="EMBL" id="CP060204">
    <property type="protein sequence ID" value="QNH54892.1"/>
    <property type="molecule type" value="Genomic_DNA"/>
</dbReference>
<organism evidence="2 3">
    <name type="scientific">Selenomonas timonae</name>
    <dbReference type="NCBI Taxonomy" id="2754044"/>
    <lineage>
        <taxon>Bacteria</taxon>
        <taxon>Bacillati</taxon>
        <taxon>Bacillota</taxon>
        <taxon>Negativicutes</taxon>
        <taxon>Selenomonadales</taxon>
        <taxon>Selenomonadaceae</taxon>
        <taxon>Selenomonas</taxon>
    </lineage>
</organism>
<reference evidence="2 3" key="1">
    <citation type="submission" date="2020-07" db="EMBL/GenBank/DDBJ databases">
        <title>Complete genome and description of Selenomonas timonensis sp. nov., a new bacterium isolated from a gingivitis subject.</title>
        <authorList>
            <person name="Antezack A."/>
        </authorList>
    </citation>
    <scope>NUCLEOTIDE SEQUENCE [LARGE SCALE GENOMIC DNA]</scope>
    <source>
        <strain evidence="2 3">Marseille-Q3039</strain>
    </source>
</reference>
<dbReference type="SUPFAM" id="SSF103473">
    <property type="entry name" value="MFS general substrate transporter"/>
    <property type="match status" value="1"/>
</dbReference>
<feature type="transmembrane region" description="Helical" evidence="1">
    <location>
        <begin position="39"/>
        <end position="61"/>
    </location>
</feature>
<keyword evidence="3" id="KW-1185">Reference proteome</keyword>
<name>A0A7G7VL99_9FIRM</name>
<dbReference type="Proteomes" id="UP000515480">
    <property type="component" value="Chromosome"/>
</dbReference>
<dbReference type="RefSeq" id="WP_185980814.1">
    <property type="nucleotide sequence ID" value="NZ_CP060204.1"/>
</dbReference>
<gene>
    <name evidence="2" type="ORF">H1B31_02755</name>
</gene>
<feature type="transmembrane region" description="Helical" evidence="1">
    <location>
        <begin position="73"/>
        <end position="94"/>
    </location>
</feature>
<dbReference type="AlphaFoldDB" id="A0A7G7VL99"/>
<keyword evidence="1" id="KW-0472">Membrane</keyword>
<keyword evidence="1" id="KW-0812">Transmembrane</keyword>